<protein>
    <recommendedName>
        <fullName evidence="3">Heterokaryon incompatibility domain-containing protein</fullName>
    </recommendedName>
</protein>
<reference evidence="1" key="1">
    <citation type="journal article" date="2022" name="IScience">
        <title>Evolution of zygomycete secretomes and the origins of terrestrial fungal ecologies.</title>
        <authorList>
            <person name="Chang Y."/>
            <person name="Wang Y."/>
            <person name="Mondo S."/>
            <person name="Ahrendt S."/>
            <person name="Andreopoulos W."/>
            <person name="Barry K."/>
            <person name="Beard J."/>
            <person name="Benny G.L."/>
            <person name="Blankenship S."/>
            <person name="Bonito G."/>
            <person name="Cuomo C."/>
            <person name="Desiro A."/>
            <person name="Gervers K.A."/>
            <person name="Hundley H."/>
            <person name="Kuo A."/>
            <person name="LaButti K."/>
            <person name="Lang B.F."/>
            <person name="Lipzen A."/>
            <person name="O'Donnell K."/>
            <person name="Pangilinan J."/>
            <person name="Reynolds N."/>
            <person name="Sandor L."/>
            <person name="Smith M.E."/>
            <person name="Tsang A."/>
            <person name="Grigoriev I.V."/>
            <person name="Stajich J.E."/>
            <person name="Spatafora J.W."/>
        </authorList>
    </citation>
    <scope>NUCLEOTIDE SEQUENCE</scope>
    <source>
        <strain evidence="1">RSA 2281</strain>
    </source>
</reference>
<evidence type="ECO:0000313" key="2">
    <source>
        <dbReference type="Proteomes" id="UP001209540"/>
    </source>
</evidence>
<dbReference type="Proteomes" id="UP001209540">
    <property type="component" value="Unassembled WGS sequence"/>
</dbReference>
<keyword evidence="2" id="KW-1185">Reference proteome</keyword>
<gene>
    <name evidence="1" type="ORF">BDA99DRAFT_603088</name>
</gene>
<proteinExistence type="predicted"/>
<name>A0AAD5KET3_9FUNG</name>
<reference evidence="1" key="2">
    <citation type="submission" date="2023-02" db="EMBL/GenBank/DDBJ databases">
        <authorList>
            <consortium name="DOE Joint Genome Institute"/>
            <person name="Mondo S.J."/>
            <person name="Chang Y."/>
            <person name="Wang Y."/>
            <person name="Ahrendt S."/>
            <person name="Andreopoulos W."/>
            <person name="Barry K."/>
            <person name="Beard J."/>
            <person name="Benny G.L."/>
            <person name="Blankenship S."/>
            <person name="Bonito G."/>
            <person name="Cuomo C."/>
            <person name="Desiro A."/>
            <person name="Gervers K.A."/>
            <person name="Hundley H."/>
            <person name="Kuo A."/>
            <person name="LaButti K."/>
            <person name="Lang B.F."/>
            <person name="Lipzen A."/>
            <person name="O'Donnell K."/>
            <person name="Pangilinan J."/>
            <person name="Reynolds N."/>
            <person name="Sandor L."/>
            <person name="Smith M.W."/>
            <person name="Tsang A."/>
            <person name="Grigoriev I.V."/>
            <person name="Stajich J.E."/>
            <person name="Spatafora J.W."/>
        </authorList>
    </citation>
    <scope>NUCLEOTIDE SEQUENCE</scope>
    <source>
        <strain evidence="1">RSA 2281</strain>
    </source>
</reference>
<comment type="caution">
    <text evidence="1">The sequence shown here is derived from an EMBL/GenBank/DDBJ whole genome shotgun (WGS) entry which is preliminary data.</text>
</comment>
<dbReference type="AlphaFoldDB" id="A0AAD5KET3"/>
<evidence type="ECO:0000313" key="1">
    <source>
        <dbReference type="EMBL" id="KAI9268875.1"/>
    </source>
</evidence>
<sequence>MYITYYQDQKSTDVVPGTEAKNGYCILSYCWEQSGEIIPKKQDVDSSHHSGKSSSVEYECIDQGKHKIIQTVVMIPEVKVNDPLDFEQVIPNHGVKARLDAITTSLHGSCWWKRRWTLEELMSSKPAAHFRDSPKQHDKIFALINIFPHMFDHIDIDYDKNVRAAFNDFYRYVITAGDLSLLCFGSNLGLDDLPYKFSTMDEHNLPSWTGVKGRHISAYVTTTIMGASYFVDNNMLLHIETKKYRHFIIERYDNTDPDKIDQQIQVVYSIVNRRGVNTESLPSW</sequence>
<organism evidence="1 2">
    <name type="scientific">Phascolomyces articulosus</name>
    <dbReference type="NCBI Taxonomy" id="60185"/>
    <lineage>
        <taxon>Eukaryota</taxon>
        <taxon>Fungi</taxon>
        <taxon>Fungi incertae sedis</taxon>
        <taxon>Mucoromycota</taxon>
        <taxon>Mucoromycotina</taxon>
        <taxon>Mucoromycetes</taxon>
        <taxon>Mucorales</taxon>
        <taxon>Lichtheimiaceae</taxon>
        <taxon>Phascolomyces</taxon>
    </lineage>
</organism>
<dbReference type="EMBL" id="JAIXMP010000008">
    <property type="protein sequence ID" value="KAI9268875.1"/>
    <property type="molecule type" value="Genomic_DNA"/>
</dbReference>
<evidence type="ECO:0008006" key="3">
    <source>
        <dbReference type="Google" id="ProtNLM"/>
    </source>
</evidence>
<accession>A0AAD5KET3</accession>